<feature type="region of interest" description="Disordered" evidence="1">
    <location>
        <begin position="25"/>
        <end position="136"/>
    </location>
</feature>
<accession>A0ABY7GIA3</accession>
<gene>
    <name evidence="3" type="ORF">NM686_020725</name>
</gene>
<keyword evidence="4" id="KW-1185">Reference proteome</keyword>
<feature type="compositionally biased region" description="Basic and acidic residues" evidence="1">
    <location>
        <begin position="90"/>
        <end position="103"/>
    </location>
</feature>
<evidence type="ECO:0000313" key="4">
    <source>
        <dbReference type="Proteomes" id="UP001162780"/>
    </source>
</evidence>
<name>A0ABY7GIA3_9GAMM</name>
<reference evidence="3" key="1">
    <citation type="submission" date="2022-11" db="EMBL/GenBank/DDBJ databases">
        <title>Methylomonas rapida sp. nov., Carotenoid-Producing Obligate Methanotrophs with High Growth Characteristics and Biotechnological Potential.</title>
        <authorList>
            <person name="Tikhonova E.N."/>
            <person name="Suleimanov R.Z."/>
            <person name="Miroshnikov K."/>
            <person name="Oshkin I.Y."/>
            <person name="Belova S.E."/>
            <person name="Danilova O.V."/>
            <person name="Ashikhmin A."/>
            <person name="Konopkin A."/>
            <person name="But S.Y."/>
            <person name="Khmelenina V.N."/>
            <person name="Kuznetsov N."/>
            <person name="Pimenov N.V."/>
            <person name="Dedysh S.N."/>
        </authorList>
    </citation>
    <scope>NUCLEOTIDE SEQUENCE</scope>
    <source>
        <strain evidence="3">MP1</strain>
    </source>
</reference>
<organism evidence="3 4">
    <name type="scientific">Methylomonas rapida</name>
    <dbReference type="NCBI Taxonomy" id="2963939"/>
    <lineage>
        <taxon>Bacteria</taxon>
        <taxon>Pseudomonadati</taxon>
        <taxon>Pseudomonadota</taxon>
        <taxon>Gammaproteobacteria</taxon>
        <taxon>Methylococcales</taxon>
        <taxon>Methylococcaceae</taxon>
        <taxon>Methylomonas</taxon>
    </lineage>
</organism>
<feature type="compositionally biased region" description="Basic and acidic residues" evidence="1">
    <location>
        <begin position="66"/>
        <end position="82"/>
    </location>
</feature>
<feature type="chain" id="PRO_5046133375" evidence="2">
    <location>
        <begin position="24"/>
        <end position="136"/>
    </location>
</feature>
<dbReference type="EMBL" id="CP113517">
    <property type="protein sequence ID" value="WAR44732.1"/>
    <property type="molecule type" value="Genomic_DNA"/>
</dbReference>
<dbReference type="RefSeq" id="WP_255189704.1">
    <property type="nucleotide sequence ID" value="NZ_CP113517.1"/>
</dbReference>
<evidence type="ECO:0000256" key="1">
    <source>
        <dbReference type="SAM" id="MobiDB-lite"/>
    </source>
</evidence>
<sequence length="136" mass="15319">MNKIAPLIALFISAMLIGNPVLAKGKEQAKGKQHAQVRHEKGKGQYKAKRQTESRWENTNKQALESSERGRERSEERHDMHEPQGYGDPRYGDPRYSDPRYGDPRYGSPQNPVDAIIDQGADSLKSGARNLLPPPR</sequence>
<protein>
    <submittedName>
        <fullName evidence="3">Uncharacterized protein</fullName>
    </submittedName>
</protein>
<keyword evidence="2" id="KW-0732">Signal</keyword>
<evidence type="ECO:0000256" key="2">
    <source>
        <dbReference type="SAM" id="SignalP"/>
    </source>
</evidence>
<evidence type="ECO:0000313" key="3">
    <source>
        <dbReference type="EMBL" id="WAR44732.1"/>
    </source>
</evidence>
<dbReference type="Proteomes" id="UP001162780">
    <property type="component" value="Chromosome"/>
</dbReference>
<feature type="signal peptide" evidence="2">
    <location>
        <begin position="1"/>
        <end position="23"/>
    </location>
</feature>
<proteinExistence type="predicted"/>